<evidence type="ECO:0000313" key="2">
    <source>
        <dbReference type="Proteomes" id="UP000499080"/>
    </source>
</evidence>
<proteinExistence type="predicted"/>
<accession>A0A4Y2VSL4</accession>
<keyword evidence="2" id="KW-1185">Reference proteome</keyword>
<evidence type="ECO:0000313" key="1">
    <source>
        <dbReference type="EMBL" id="GBO26777.1"/>
    </source>
</evidence>
<dbReference type="AlphaFoldDB" id="A0A4Y2VSL4"/>
<dbReference type="EMBL" id="BGPR01049775">
    <property type="protein sequence ID" value="GBO26777.1"/>
    <property type="molecule type" value="Genomic_DNA"/>
</dbReference>
<comment type="caution">
    <text evidence="1">The sequence shown here is derived from an EMBL/GenBank/DDBJ whole genome shotgun (WGS) entry which is preliminary data.</text>
</comment>
<sequence>MQSPALCTTCCQRCEISRIPEAVPLMLMARMERSIAVRISSTVLQQVLRNGSLICGFKSFVFRLRGVGYKRCNFCHTQYRRSFTMYEACPENICHSKKPTCLQPLQRKMPPVKTATAEHRFLRRHPCQSAYL</sequence>
<reference evidence="1 2" key="1">
    <citation type="journal article" date="2019" name="Sci. Rep.">
        <title>Orb-weaving spider Araneus ventricosus genome elucidates the spidroin gene catalogue.</title>
        <authorList>
            <person name="Kono N."/>
            <person name="Nakamura H."/>
            <person name="Ohtoshi R."/>
            <person name="Moran D.A.P."/>
            <person name="Shinohara A."/>
            <person name="Yoshida Y."/>
            <person name="Fujiwara M."/>
            <person name="Mori M."/>
            <person name="Tomita M."/>
            <person name="Arakawa K."/>
        </authorList>
    </citation>
    <scope>NUCLEOTIDE SEQUENCE [LARGE SCALE GENOMIC DNA]</scope>
</reference>
<protein>
    <submittedName>
        <fullName evidence="1">Uncharacterized protein</fullName>
    </submittedName>
</protein>
<organism evidence="1 2">
    <name type="scientific">Araneus ventricosus</name>
    <name type="common">Orbweaver spider</name>
    <name type="synonym">Epeira ventricosa</name>
    <dbReference type="NCBI Taxonomy" id="182803"/>
    <lineage>
        <taxon>Eukaryota</taxon>
        <taxon>Metazoa</taxon>
        <taxon>Ecdysozoa</taxon>
        <taxon>Arthropoda</taxon>
        <taxon>Chelicerata</taxon>
        <taxon>Arachnida</taxon>
        <taxon>Araneae</taxon>
        <taxon>Araneomorphae</taxon>
        <taxon>Entelegynae</taxon>
        <taxon>Araneoidea</taxon>
        <taxon>Araneidae</taxon>
        <taxon>Araneus</taxon>
    </lineage>
</organism>
<name>A0A4Y2VSL4_ARAVE</name>
<gene>
    <name evidence="1" type="ORF">AVEN_136985_1</name>
</gene>
<dbReference type="Proteomes" id="UP000499080">
    <property type="component" value="Unassembled WGS sequence"/>
</dbReference>